<dbReference type="PANTHER" id="PTHR39470">
    <property type="entry name" value="CHROMOSOME 10, WHOLE GENOME SHOTGUN SEQUENCE"/>
    <property type="match status" value="1"/>
</dbReference>
<dbReference type="RefSeq" id="XP_043013905.1">
    <property type="nucleotide sequence ID" value="XM_043149301.1"/>
</dbReference>
<dbReference type="EMBL" id="CM032182">
    <property type="protein sequence ID" value="KAG7097435.1"/>
    <property type="molecule type" value="Genomic_DNA"/>
</dbReference>
<feature type="transmembrane region" description="Helical" evidence="1">
    <location>
        <begin position="12"/>
        <end position="35"/>
    </location>
</feature>
<feature type="transmembrane region" description="Helical" evidence="1">
    <location>
        <begin position="56"/>
        <end position="76"/>
    </location>
</feature>
<dbReference type="OrthoDB" id="4218123at2759"/>
<dbReference type="PANTHER" id="PTHR39470:SF1">
    <property type="entry name" value="CHORISMATE SYNTHASE PROTEIN"/>
    <property type="match status" value="1"/>
</dbReference>
<keyword evidence="3" id="KW-1185">Reference proteome</keyword>
<feature type="transmembrane region" description="Helical" evidence="1">
    <location>
        <begin position="182"/>
        <end position="204"/>
    </location>
</feature>
<feature type="transmembrane region" description="Helical" evidence="1">
    <location>
        <begin position="224"/>
        <end position="241"/>
    </location>
</feature>
<evidence type="ECO:0000313" key="2">
    <source>
        <dbReference type="EMBL" id="KAG7097435.1"/>
    </source>
</evidence>
<accession>A0A9P7UZB1</accession>
<gene>
    <name evidence="2" type="ORF">E1B28_004779</name>
</gene>
<evidence type="ECO:0000313" key="3">
    <source>
        <dbReference type="Proteomes" id="UP001049176"/>
    </source>
</evidence>
<keyword evidence="1" id="KW-0472">Membrane</keyword>
<evidence type="ECO:0000256" key="1">
    <source>
        <dbReference type="SAM" id="Phobius"/>
    </source>
</evidence>
<dbReference type="KEGG" id="more:E1B28_004779"/>
<protein>
    <submittedName>
        <fullName evidence="2">Uncharacterized protein</fullName>
    </submittedName>
</protein>
<dbReference type="AlphaFoldDB" id="A0A9P7UZB1"/>
<keyword evidence="1" id="KW-1133">Transmembrane helix</keyword>
<organism evidence="2 3">
    <name type="scientific">Marasmius oreades</name>
    <name type="common">fairy-ring Marasmius</name>
    <dbReference type="NCBI Taxonomy" id="181124"/>
    <lineage>
        <taxon>Eukaryota</taxon>
        <taxon>Fungi</taxon>
        <taxon>Dikarya</taxon>
        <taxon>Basidiomycota</taxon>
        <taxon>Agaricomycotina</taxon>
        <taxon>Agaricomycetes</taxon>
        <taxon>Agaricomycetidae</taxon>
        <taxon>Agaricales</taxon>
        <taxon>Marasmiineae</taxon>
        <taxon>Marasmiaceae</taxon>
        <taxon>Marasmius</taxon>
    </lineage>
</organism>
<sequence length="382" mass="42326">MATETEGTSSLLIFLTTASVTTLSWFFLFPHTPTLPIPFLFKTPRISHSKSTSRTIITNLLLLHTLFILHRIILLAPPNLFTRLGLSVGTPTDAIRSLLLAASPDGTLPERVEMLLKRLGSAEMRIIYVKFGHETLSACVFCSTYFDFALYAFTGVFLEYLREAAVIGLVTIKSTSLERYRSVAIGVLIAAAAGEAYWLTTVGITIPREGKPSNPVMWYDVLTLLRQLLFLFLPLIVHFILPPSPLRITQEILNSYNPTVPNPSSPGVQLPPAITTMHDLINRLQLLRYSRGAFGRIGSGSSSTQDFWWAREREMGAWVREDEDVKKVAKGLGMDYQQTSSGSNGENAGVKVGELRANARRAVGALFRGFAPSTYWTPSSQR</sequence>
<reference evidence="2" key="1">
    <citation type="journal article" date="2021" name="Genome Biol. Evol.">
        <title>The assembled and annotated genome of the fairy-ring fungus Marasmius oreades.</title>
        <authorList>
            <person name="Hiltunen M."/>
            <person name="Ament-Velasquez S.L."/>
            <person name="Johannesson H."/>
        </authorList>
    </citation>
    <scope>NUCLEOTIDE SEQUENCE</scope>
    <source>
        <strain evidence="2">03SP1</strain>
    </source>
</reference>
<dbReference type="Proteomes" id="UP001049176">
    <property type="component" value="Chromosome 2"/>
</dbReference>
<comment type="caution">
    <text evidence="2">The sequence shown here is derived from an EMBL/GenBank/DDBJ whole genome shotgun (WGS) entry which is preliminary data.</text>
</comment>
<keyword evidence="1" id="KW-0812">Transmembrane</keyword>
<proteinExistence type="predicted"/>
<name>A0A9P7UZB1_9AGAR</name>
<dbReference type="GeneID" id="66073855"/>